<name>A0A9P0PGR8_ACAOB</name>
<evidence type="ECO:0000256" key="4">
    <source>
        <dbReference type="ARBA" id="ARBA00004406"/>
    </source>
</evidence>
<evidence type="ECO:0000313" key="16">
    <source>
        <dbReference type="EMBL" id="CAH1985080.1"/>
    </source>
</evidence>
<keyword evidence="8" id="KW-0256">Endoplasmic reticulum</keyword>
<dbReference type="InterPro" id="IPR036396">
    <property type="entry name" value="Cyt_P450_sf"/>
</dbReference>
<keyword evidence="11 14" id="KW-0408">Iron</keyword>
<keyword evidence="13" id="KW-0472">Membrane</keyword>
<evidence type="ECO:0000313" key="17">
    <source>
        <dbReference type="Proteomes" id="UP001152888"/>
    </source>
</evidence>
<keyword evidence="9" id="KW-0492">Microsome</keyword>
<dbReference type="InterPro" id="IPR001128">
    <property type="entry name" value="Cyt_P450"/>
</dbReference>
<comment type="function">
    <text evidence="2">May be involved in the metabolism of insect hormones and in the breakdown of synthetic insecticides.</text>
</comment>
<feature type="binding site" description="axial binding residue" evidence="14">
    <location>
        <position position="438"/>
    </location>
    <ligand>
        <name>heme</name>
        <dbReference type="ChEBI" id="CHEBI:30413"/>
    </ligand>
    <ligandPart>
        <name>Fe</name>
        <dbReference type="ChEBI" id="CHEBI:18248"/>
    </ligandPart>
</feature>
<comment type="similarity">
    <text evidence="5 15">Belongs to the cytochrome P450 family.</text>
</comment>
<dbReference type="InterPro" id="IPR017972">
    <property type="entry name" value="Cyt_P450_CS"/>
</dbReference>
<organism evidence="16 17">
    <name type="scientific">Acanthoscelides obtectus</name>
    <name type="common">Bean weevil</name>
    <name type="synonym">Bruchus obtectus</name>
    <dbReference type="NCBI Taxonomy" id="200917"/>
    <lineage>
        <taxon>Eukaryota</taxon>
        <taxon>Metazoa</taxon>
        <taxon>Ecdysozoa</taxon>
        <taxon>Arthropoda</taxon>
        <taxon>Hexapoda</taxon>
        <taxon>Insecta</taxon>
        <taxon>Pterygota</taxon>
        <taxon>Neoptera</taxon>
        <taxon>Endopterygota</taxon>
        <taxon>Coleoptera</taxon>
        <taxon>Polyphaga</taxon>
        <taxon>Cucujiformia</taxon>
        <taxon>Chrysomeloidea</taxon>
        <taxon>Chrysomelidae</taxon>
        <taxon>Bruchinae</taxon>
        <taxon>Bruchini</taxon>
        <taxon>Acanthoscelides</taxon>
    </lineage>
</organism>
<dbReference type="Proteomes" id="UP001152888">
    <property type="component" value="Unassembled WGS sequence"/>
</dbReference>
<keyword evidence="6 14" id="KW-0349">Heme</keyword>
<keyword evidence="17" id="KW-1185">Reference proteome</keyword>
<dbReference type="FunFam" id="1.10.630.10:FF:000042">
    <property type="entry name" value="Cytochrome P450"/>
    <property type="match status" value="1"/>
</dbReference>
<dbReference type="GO" id="GO:0005506">
    <property type="term" value="F:iron ion binding"/>
    <property type="evidence" value="ECO:0007669"/>
    <property type="project" value="InterPro"/>
</dbReference>
<proteinExistence type="inferred from homology"/>
<evidence type="ECO:0000256" key="2">
    <source>
        <dbReference type="ARBA" id="ARBA00003690"/>
    </source>
</evidence>
<comment type="subcellular location">
    <subcellularLocation>
        <location evidence="4">Endoplasmic reticulum membrane</location>
        <topology evidence="4">Peripheral membrane protein</topology>
    </subcellularLocation>
    <subcellularLocation>
        <location evidence="3">Microsome membrane</location>
        <topology evidence="3">Peripheral membrane protein</topology>
    </subcellularLocation>
</comment>
<dbReference type="EMBL" id="CAKOFQ010006970">
    <property type="protein sequence ID" value="CAH1985080.1"/>
    <property type="molecule type" value="Genomic_DNA"/>
</dbReference>
<evidence type="ECO:0000256" key="10">
    <source>
        <dbReference type="ARBA" id="ARBA00023002"/>
    </source>
</evidence>
<dbReference type="CDD" id="cd11056">
    <property type="entry name" value="CYP6-like"/>
    <property type="match status" value="1"/>
</dbReference>
<dbReference type="Pfam" id="PF00067">
    <property type="entry name" value="p450"/>
    <property type="match status" value="1"/>
</dbReference>
<dbReference type="GO" id="GO:0016705">
    <property type="term" value="F:oxidoreductase activity, acting on paired donors, with incorporation or reduction of molecular oxygen"/>
    <property type="evidence" value="ECO:0007669"/>
    <property type="project" value="InterPro"/>
</dbReference>
<dbReference type="PRINTS" id="PR00463">
    <property type="entry name" value="EP450I"/>
</dbReference>
<dbReference type="GO" id="GO:0005789">
    <property type="term" value="C:endoplasmic reticulum membrane"/>
    <property type="evidence" value="ECO:0007669"/>
    <property type="project" value="UniProtKB-SubCell"/>
</dbReference>
<evidence type="ECO:0008006" key="18">
    <source>
        <dbReference type="Google" id="ProtNLM"/>
    </source>
</evidence>
<dbReference type="SUPFAM" id="SSF48264">
    <property type="entry name" value="Cytochrome P450"/>
    <property type="match status" value="1"/>
</dbReference>
<accession>A0A9P0PGR8</accession>
<keyword evidence="7 14" id="KW-0479">Metal-binding</keyword>
<evidence type="ECO:0000256" key="5">
    <source>
        <dbReference type="ARBA" id="ARBA00010617"/>
    </source>
</evidence>
<dbReference type="PANTHER" id="PTHR24292:SF84">
    <property type="entry name" value="CYTOCHROME P450 28A5-RELATED"/>
    <property type="match status" value="1"/>
</dbReference>
<evidence type="ECO:0000256" key="7">
    <source>
        <dbReference type="ARBA" id="ARBA00022723"/>
    </source>
</evidence>
<evidence type="ECO:0000256" key="12">
    <source>
        <dbReference type="ARBA" id="ARBA00023033"/>
    </source>
</evidence>
<evidence type="ECO:0000256" key="11">
    <source>
        <dbReference type="ARBA" id="ARBA00023004"/>
    </source>
</evidence>
<dbReference type="GO" id="GO:0004497">
    <property type="term" value="F:monooxygenase activity"/>
    <property type="evidence" value="ECO:0007669"/>
    <property type="project" value="UniProtKB-KW"/>
</dbReference>
<dbReference type="PROSITE" id="PS00086">
    <property type="entry name" value="CYTOCHROME_P450"/>
    <property type="match status" value="1"/>
</dbReference>
<evidence type="ECO:0000256" key="13">
    <source>
        <dbReference type="ARBA" id="ARBA00023136"/>
    </source>
</evidence>
<evidence type="ECO:0000256" key="15">
    <source>
        <dbReference type="RuleBase" id="RU000461"/>
    </source>
</evidence>
<comment type="caution">
    <text evidence="16">The sequence shown here is derived from an EMBL/GenBank/DDBJ whole genome shotgun (WGS) entry which is preliminary data.</text>
</comment>
<evidence type="ECO:0000256" key="14">
    <source>
        <dbReference type="PIRSR" id="PIRSR602401-1"/>
    </source>
</evidence>
<dbReference type="Gene3D" id="1.10.630.10">
    <property type="entry name" value="Cytochrome P450"/>
    <property type="match status" value="1"/>
</dbReference>
<reference evidence="16" key="1">
    <citation type="submission" date="2022-03" db="EMBL/GenBank/DDBJ databases">
        <authorList>
            <person name="Sayadi A."/>
        </authorList>
    </citation>
    <scope>NUCLEOTIDE SEQUENCE</scope>
</reference>
<dbReference type="AlphaFoldDB" id="A0A9P0PGR8"/>
<protein>
    <recommendedName>
        <fullName evidence="18">Cytochrome P450</fullName>
    </recommendedName>
</protein>
<keyword evidence="10 15" id="KW-0560">Oxidoreductase</keyword>
<dbReference type="OrthoDB" id="2789670at2759"/>
<evidence type="ECO:0000256" key="1">
    <source>
        <dbReference type="ARBA" id="ARBA00001971"/>
    </source>
</evidence>
<dbReference type="InterPro" id="IPR050476">
    <property type="entry name" value="Insect_CytP450_Detox"/>
</dbReference>
<evidence type="ECO:0000256" key="8">
    <source>
        <dbReference type="ARBA" id="ARBA00022824"/>
    </source>
</evidence>
<evidence type="ECO:0000256" key="3">
    <source>
        <dbReference type="ARBA" id="ARBA00004174"/>
    </source>
</evidence>
<keyword evidence="12 15" id="KW-0503">Monooxygenase</keyword>
<evidence type="ECO:0000256" key="9">
    <source>
        <dbReference type="ARBA" id="ARBA00022848"/>
    </source>
</evidence>
<dbReference type="PRINTS" id="PR00385">
    <property type="entry name" value="P450"/>
</dbReference>
<dbReference type="PANTHER" id="PTHR24292">
    <property type="entry name" value="CYTOCHROME P450"/>
    <property type="match status" value="1"/>
</dbReference>
<dbReference type="GO" id="GO:0020037">
    <property type="term" value="F:heme binding"/>
    <property type="evidence" value="ECO:0007669"/>
    <property type="project" value="InterPro"/>
</dbReference>
<evidence type="ECO:0000256" key="6">
    <source>
        <dbReference type="ARBA" id="ARBA00022617"/>
    </source>
</evidence>
<gene>
    <name evidence="16" type="ORF">ACAOBT_LOCUS16465</name>
</gene>
<comment type="cofactor">
    <cofactor evidence="1 14">
        <name>heme</name>
        <dbReference type="ChEBI" id="CHEBI:30413"/>
    </cofactor>
</comment>
<sequence length="495" mass="56592">MLSVLLMVVLGAITYCYLRRHYSYWSRKGITGPRPIFLLGNIAPSITGKKSVGDIVTEIYNEYKGNPIVGFYRTVTPCLLVRDLNLIKDITVKDFKHFENNDIHIERKSDRIFGSHPFCLKGNEWKNCRKELTHSFTSGKMKLIFPMLEENGQKMVKSICSTTVNEISVLEAKKLCSKFTLENVNACAFGMDSQCFRKTEPMDMRMAYGLVKTGSWGVYKYFLSTIIPRIHKVLNIRIVNSTYGNELLHMIHAFMSYRVKSGVVRNDFLDSMVQLKENAPSNGFDILALGANFFVDGYETSSTVMALLLFELAMHKEVQNKLRSEIRQSKELSGGKLSCEVVQSMRYLDACFNENLRVHSIVSTLGKTCTKSYTYHLKHRNTSVVIEKGTPIIIPISAIHHDPQYFENPIHFCPERFLEKKTLQKYTFMPFGEGPRSCLGKRFGVLQIKVGVIDIISNFELSVNEKTELPLKYNPWFFVVAPTKGIWINAKKILE</sequence>
<dbReference type="InterPro" id="IPR002401">
    <property type="entry name" value="Cyt_P450_E_grp-I"/>
</dbReference>